<keyword evidence="1" id="KW-0472">Membrane</keyword>
<dbReference type="Pfam" id="PF01578">
    <property type="entry name" value="Cytochrom_C_asm"/>
    <property type="match status" value="1"/>
</dbReference>
<feature type="transmembrane region" description="Helical" evidence="1">
    <location>
        <begin position="215"/>
        <end position="234"/>
    </location>
</feature>
<feature type="transmembrane region" description="Helical" evidence="1">
    <location>
        <begin position="66"/>
        <end position="84"/>
    </location>
</feature>
<feature type="transmembrane region" description="Helical" evidence="1">
    <location>
        <begin position="41"/>
        <end position="59"/>
    </location>
</feature>
<name>A0ABW8GKT2_9PROT</name>
<feature type="transmembrane region" description="Helical" evidence="1">
    <location>
        <begin position="122"/>
        <end position="148"/>
    </location>
</feature>
<feature type="transmembrane region" description="Helical" evidence="1">
    <location>
        <begin position="246"/>
        <end position="267"/>
    </location>
</feature>
<dbReference type="PANTHER" id="PTHR38034">
    <property type="entry name" value="INNER MEMBRANE PROTEIN YPJD"/>
    <property type="match status" value="1"/>
</dbReference>
<comment type="caution">
    <text evidence="3">The sequence shown here is derived from an EMBL/GenBank/DDBJ whole genome shotgun (WGS) entry which is preliminary data.</text>
</comment>
<dbReference type="PANTHER" id="PTHR38034:SF1">
    <property type="entry name" value="INNER MEMBRANE PROTEIN YPJD"/>
    <property type="match status" value="1"/>
</dbReference>
<evidence type="ECO:0000313" key="3">
    <source>
        <dbReference type="EMBL" id="MFJ5446025.1"/>
    </source>
</evidence>
<feature type="domain" description="Cytochrome c assembly protein" evidence="2">
    <location>
        <begin position="44"/>
        <end position="266"/>
    </location>
</feature>
<dbReference type="RefSeq" id="WP_400881049.1">
    <property type="nucleotide sequence ID" value="NZ_JBIWXY010000001.1"/>
</dbReference>
<proteinExistence type="predicted"/>
<protein>
    <submittedName>
        <fullName evidence="3">Inner membrane protein YpjD</fullName>
    </submittedName>
</protein>
<evidence type="ECO:0000256" key="1">
    <source>
        <dbReference type="SAM" id="Phobius"/>
    </source>
</evidence>
<organism evidence="3 4">
    <name type="scientific">Methylobacillus methanolivorans</name>
    <dbReference type="NCBI Taxonomy" id="1848927"/>
    <lineage>
        <taxon>Bacteria</taxon>
        <taxon>Pseudomonadati</taxon>
        <taxon>Pseudomonadota</taxon>
        <taxon>Betaproteobacteria</taxon>
        <taxon>Nitrosomonadales</taxon>
        <taxon>Methylophilaceae</taxon>
        <taxon>Methylobacillus</taxon>
    </lineage>
</organism>
<keyword evidence="1" id="KW-1133">Transmembrane helix</keyword>
<reference evidence="3 4" key="1">
    <citation type="submission" date="2024-11" db="EMBL/GenBank/DDBJ databases">
        <authorList>
            <person name="Kaparullina E.N."/>
            <person name="Delegan Y.A."/>
            <person name="Doronina N.V."/>
        </authorList>
    </citation>
    <scope>NUCLEOTIDE SEQUENCE [LARGE SCALE GENOMIC DNA]</scope>
    <source>
        <strain evidence="3 4">7sh_L</strain>
    </source>
</reference>
<dbReference type="InterPro" id="IPR052372">
    <property type="entry name" value="YpjD/HemX"/>
</dbReference>
<evidence type="ECO:0000259" key="2">
    <source>
        <dbReference type="Pfam" id="PF01578"/>
    </source>
</evidence>
<sequence>MIAFLPFITALIYLLVASNYWRQSKNNGTSAPSNPLWPSGLIAVGLVLHALSLYCTLFSQGLNLSLTNALSTILWLTVLIYWVTNLKHHLHSLQAFVLPPAAFFVLLQAWQPESHVIPYADQPLFVAHLIIAMLAYSLLTFAALHALLMTAAERKLHQKSSWLKLPDFPPLMTMENLLFRIITLGFILLTLTLISGMMFSELLFDQPFQLNHKNVFTMLSWLIFGGLLFGRYRYGWRGKTAVRWTLSGFVLLLLAYAGSKFVLEILLHR</sequence>
<feature type="transmembrane region" description="Helical" evidence="1">
    <location>
        <begin position="177"/>
        <end position="203"/>
    </location>
</feature>
<keyword evidence="1" id="KW-0812">Transmembrane</keyword>
<gene>
    <name evidence="3" type="ORF">ACIKP9_07275</name>
</gene>
<accession>A0ABW8GKT2</accession>
<evidence type="ECO:0000313" key="4">
    <source>
        <dbReference type="Proteomes" id="UP001617669"/>
    </source>
</evidence>
<dbReference type="EMBL" id="JBIWXY010000001">
    <property type="protein sequence ID" value="MFJ5446025.1"/>
    <property type="molecule type" value="Genomic_DNA"/>
</dbReference>
<dbReference type="Proteomes" id="UP001617669">
    <property type="component" value="Unassembled WGS sequence"/>
</dbReference>
<keyword evidence="4" id="KW-1185">Reference proteome</keyword>
<dbReference type="InterPro" id="IPR002541">
    <property type="entry name" value="Cyt_c_assembly"/>
</dbReference>